<gene>
    <name evidence="7" type="ORF">TRFO_15787</name>
</gene>
<accession>A0A1J4KRM6</accession>
<organism evidence="7 8">
    <name type="scientific">Tritrichomonas foetus</name>
    <dbReference type="NCBI Taxonomy" id="1144522"/>
    <lineage>
        <taxon>Eukaryota</taxon>
        <taxon>Metamonada</taxon>
        <taxon>Parabasalia</taxon>
        <taxon>Tritrichomonadida</taxon>
        <taxon>Tritrichomonadidae</taxon>
        <taxon>Tritrichomonas</taxon>
    </lineage>
</organism>
<evidence type="ECO:0000256" key="4">
    <source>
        <dbReference type="PROSITE-ProRule" id="PRU10141"/>
    </source>
</evidence>
<dbReference type="SUPFAM" id="SSF56112">
    <property type="entry name" value="Protein kinase-like (PK-like)"/>
    <property type="match status" value="1"/>
</dbReference>
<evidence type="ECO:0000313" key="8">
    <source>
        <dbReference type="Proteomes" id="UP000179807"/>
    </source>
</evidence>
<dbReference type="InterPro" id="IPR000719">
    <property type="entry name" value="Prot_kinase_dom"/>
</dbReference>
<sequence>MSASYSYSSSYTHEEIPAGTKIGEFEVIQMIGEGGYGQIYEVVKDIENKHYAMKIEYLSARKKGLQLEVRVLKDCQISSQFPLFVDSGRTSTFRFFVMELLGPSLSQLCRSLSTRTFSKYTYLHLSIHMVRCIQSLHRLGYIHRDVKPGNFLIRPYRKHPLCFIDFGLARKYITETGEVKPPRKNPGYTGTMRYASLTAHDEKELSRRDDLISWFYSMIELSAGALPWPGSENKEKTIKMKRTMEIEDLCKSLTPEFVDIYKMITALKYEDEPDYDGIVNLIKKSIVNQSFIVHKYDWELMNRHEIIQISTIPLDMHDLASSDPALNKNEHEGGCCIIS</sequence>
<dbReference type="GO" id="GO:0005524">
    <property type="term" value="F:ATP binding"/>
    <property type="evidence" value="ECO:0007669"/>
    <property type="project" value="UniProtKB-UniRule"/>
</dbReference>
<dbReference type="PROSITE" id="PS00107">
    <property type="entry name" value="PROTEIN_KINASE_ATP"/>
    <property type="match status" value="1"/>
</dbReference>
<comment type="caution">
    <text evidence="7">The sequence shown here is derived from an EMBL/GenBank/DDBJ whole genome shotgun (WGS) entry which is preliminary data.</text>
</comment>
<evidence type="ECO:0000313" key="7">
    <source>
        <dbReference type="EMBL" id="OHT13907.1"/>
    </source>
</evidence>
<dbReference type="InterPro" id="IPR008271">
    <property type="entry name" value="Ser/Thr_kinase_AS"/>
</dbReference>
<dbReference type="EC" id="2.7.11.1" evidence="1"/>
<dbReference type="GO" id="GO:0004674">
    <property type="term" value="F:protein serine/threonine kinase activity"/>
    <property type="evidence" value="ECO:0007669"/>
    <property type="project" value="UniProtKB-KW"/>
</dbReference>
<reference evidence="7" key="1">
    <citation type="submission" date="2016-10" db="EMBL/GenBank/DDBJ databases">
        <authorList>
            <person name="Benchimol M."/>
            <person name="Almeida L.G."/>
            <person name="Vasconcelos A.T."/>
            <person name="Perreira-Neves A."/>
            <person name="Rosa I.A."/>
            <person name="Tasca T."/>
            <person name="Bogo M.R."/>
            <person name="de Souza W."/>
        </authorList>
    </citation>
    <scope>NUCLEOTIDE SEQUENCE [LARGE SCALE GENOMIC DNA]</scope>
    <source>
        <strain evidence="7">K</strain>
    </source>
</reference>
<dbReference type="PROSITE" id="PS50011">
    <property type="entry name" value="PROTEIN_KINASE_DOM"/>
    <property type="match status" value="1"/>
</dbReference>
<name>A0A1J4KRM6_9EUKA</name>
<dbReference type="Gene3D" id="1.10.510.10">
    <property type="entry name" value="Transferase(Phosphotransferase) domain 1"/>
    <property type="match status" value="1"/>
</dbReference>
<evidence type="ECO:0000256" key="2">
    <source>
        <dbReference type="ARBA" id="ARBA00022741"/>
    </source>
</evidence>
<protein>
    <recommendedName>
        <fullName evidence="1">non-specific serine/threonine protein kinase</fullName>
        <ecNumber evidence="1">2.7.11.1</ecNumber>
    </recommendedName>
</protein>
<dbReference type="PANTHER" id="PTHR11909">
    <property type="entry name" value="CASEIN KINASE-RELATED"/>
    <property type="match status" value="1"/>
</dbReference>
<keyword evidence="7" id="KW-0418">Kinase</keyword>
<dbReference type="OrthoDB" id="5979581at2759"/>
<evidence type="ECO:0000256" key="5">
    <source>
        <dbReference type="RuleBase" id="RU000304"/>
    </source>
</evidence>
<keyword evidence="3 4" id="KW-0067">ATP-binding</keyword>
<feature type="domain" description="Protein kinase" evidence="6">
    <location>
        <begin position="25"/>
        <end position="292"/>
    </location>
</feature>
<keyword evidence="7" id="KW-0808">Transferase</keyword>
<keyword evidence="8" id="KW-1185">Reference proteome</keyword>
<dbReference type="PROSITE" id="PS00108">
    <property type="entry name" value="PROTEIN_KINASE_ST"/>
    <property type="match status" value="1"/>
</dbReference>
<keyword evidence="5" id="KW-0723">Serine/threonine-protein kinase</keyword>
<dbReference type="InterPro" id="IPR050235">
    <property type="entry name" value="CK1_Ser-Thr_kinase"/>
</dbReference>
<evidence type="ECO:0000259" key="6">
    <source>
        <dbReference type="PROSITE" id="PS50011"/>
    </source>
</evidence>
<dbReference type="Pfam" id="PF00069">
    <property type="entry name" value="Pkinase"/>
    <property type="match status" value="1"/>
</dbReference>
<dbReference type="Proteomes" id="UP000179807">
    <property type="component" value="Unassembled WGS sequence"/>
</dbReference>
<dbReference type="GeneID" id="94833290"/>
<comment type="similarity">
    <text evidence="5">Belongs to the protein kinase superfamily.</text>
</comment>
<feature type="binding site" evidence="4">
    <location>
        <position position="62"/>
    </location>
    <ligand>
        <name>ATP</name>
        <dbReference type="ChEBI" id="CHEBI:30616"/>
    </ligand>
</feature>
<dbReference type="RefSeq" id="XP_068367043.1">
    <property type="nucleotide sequence ID" value="XM_068498586.1"/>
</dbReference>
<evidence type="ECO:0000256" key="1">
    <source>
        <dbReference type="ARBA" id="ARBA00012513"/>
    </source>
</evidence>
<dbReference type="EMBL" id="MLAK01000451">
    <property type="protein sequence ID" value="OHT13907.1"/>
    <property type="molecule type" value="Genomic_DNA"/>
</dbReference>
<dbReference type="VEuPathDB" id="TrichDB:TRFO_15787"/>
<keyword evidence="2 4" id="KW-0547">Nucleotide-binding</keyword>
<dbReference type="AlphaFoldDB" id="A0A1J4KRM6"/>
<evidence type="ECO:0000256" key="3">
    <source>
        <dbReference type="ARBA" id="ARBA00022840"/>
    </source>
</evidence>
<proteinExistence type="inferred from homology"/>
<dbReference type="InterPro" id="IPR017441">
    <property type="entry name" value="Protein_kinase_ATP_BS"/>
</dbReference>
<dbReference type="SMART" id="SM00220">
    <property type="entry name" value="S_TKc"/>
    <property type="match status" value="1"/>
</dbReference>
<dbReference type="InterPro" id="IPR011009">
    <property type="entry name" value="Kinase-like_dom_sf"/>
</dbReference>